<dbReference type="PANTHER" id="PTHR43464">
    <property type="entry name" value="METHYLTRANSFERASE"/>
    <property type="match status" value="1"/>
</dbReference>
<gene>
    <name evidence="5" type="ORF">AVDCRST_MAG53-1065</name>
</gene>
<protein>
    <submittedName>
        <fullName evidence="5">Thioredoxin reductase</fullName>
        <ecNumber evidence="5">1.8.1.9</ecNumber>
    </submittedName>
</protein>
<keyword evidence="2" id="KW-0808">Transferase</keyword>
<dbReference type="Gene3D" id="3.40.50.150">
    <property type="entry name" value="Vaccinia Virus protein VP39"/>
    <property type="match status" value="1"/>
</dbReference>
<dbReference type="EMBL" id="CADCVR010000035">
    <property type="protein sequence ID" value="CAA9486937.1"/>
    <property type="molecule type" value="Genomic_DNA"/>
</dbReference>
<dbReference type="Pfam" id="PF13649">
    <property type="entry name" value="Methyltransf_25"/>
    <property type="match status" value="1"/>
</dbReference>
<evidence type="ECO:0000313" key="5">
    <source>
        <dbReference type="EMBL" id="CAA9486937.1"/>
    </source>
</evidence>
<dbReference type="AlphaFoldDB" id="A0A6J4S5J3"/>
<dbReference type="CDD" id="cd02440">
    <property type="entry name" value="AdoMet_MTases"/>
    <property type="match status" value="1"/>
</dbReference>
<evidence type="ECO:0000256" key="3">
    <source>
        <dbReference type="ARBA" id="ARBA00022691"/>
    </source>
</evidence>
<evidence type="ECO:0000259" key="4">
    <source>
        <dbReference type="Pfam" id="PF13649"/>
    </source>
</evidence>
<dbReference type="SUPFAM" id="SSF53335">
    <property type="entry name" value="S-adenosyl-L-methionine-dependent methyltransferases"/>
    <property type="match status" value="1"/>
</dbReference>
<keyword evidence="1" id="KW-0489">Methyltransferase</keyword>
<dbReference type="InterPro" id="IPR041698">
    <property type="entry name" value="Methyltransf_25"/>
</dbReference>
<dbReference type="GO" id="GO:0008168">
    <property type="term" value="F:methyltransferase activity"/>
    <property type="evidence" value="ECO:0007669"/>
    <property type="project" value="UniProtKB-KW"/>
</dbReference>
<evidence type="ECO:0000256" key="1">
    <source>
        <dbReference type="ARBA" id="ARBA00022603"/>
    </source>
</evidence>
<name>A0A6J4S5J3_9ACTN</name>
<evidence type="ECO:0000256" key="2">
    <source>
        <dbReference type="ARBA" id="ARBA00022679"/>
    </source>
</evidence>
<keyword evidence="3" id="KW-0949">S-adenosyl-L-methionine</keyword>
<proteinExistence type="predicted"/>
<sequence length="207" mass="22158">MTGEAQAFWDGVYRRRDRPRHGEPHPYLRQVLSSVPPGHALELGCGDGTTAIWLAAHGWTVTAVDVSQVALDAATEHALSAGVASRITWQQADLRDWTTQESFDLVTAFFLHTPLEPDAPAVLARAAAAARNGGTLLTVGHHTLPPWAWDPDGTDGLLSASELVTALGVREPDWQTVLATELPRTVTGRDGHASTVLDAVLHAVRAS</sequence>
<dbReference type="InterPro" id="IPR029063">
    <property type="entry name" value="SAM-dependent_MTases_sf"/>
</dbReference>
<reference evidence="5" key="1">
    <citation type="submission" date="2020-02" db="EMBL/GenBank/DDBJ databases">
        <authorList>
            <person name="Meier V. D."/>
        </authorList>
    </citation>
    <scope>NUCLEOTIDE SEQUENCE</scope>
    <source>
        <strain evidence="5">AVDCRST_MAG53</strain>
    </source>
</reference>
<organism evidence="5">
    <name type="scientific">uncultured Solirubrobacteraceae bacterium</name>
    <dbReference type="NCBI Taxonomy" id="1162706"/>
    <lineage>
        <taxon>Bacteria</taxon>
        <taxon>Bacillati</taxon>
        <taxon>Actinomycetota</taxon>
        <taxon>Thermoleophilia</taxon>
        <taxon>Solirubrobacterales</taxon>
        <taxon>Solirubrobacteraceae</taxon>
        <taxon>environmental samples</taxon>
    </lineage>
</organism>
<dbReference type="PANTHER" id="PTHR43464:SF19">
    <property type="entry name" value="UBIQUINONE BIOSYNTHESIS O-METHYLTRANSFERASE, MITOCHONDRIAL"/>
    <property type="match status" value="1"/>
</dbReference>
<dbReference type="GO" id="GO:0032259">
    <property type="term" value="P:methylation"/>
    <property type="evidence" value="ECO:0007669"/>
    <property type="project" value="UniProtKB-KW"/>
</dbReference>
<dbReference type="GO" id="GO:0004791">
    <property type="term" value="F:thioredoxin-disulfide reductase (NADPH) activity"/>
    <property type="evidence" value="ECO:0007669"/>
    <property type="project" value="UniProtKB-EC"/>
</dbReference>
<accession>A0A6J4S5J3</accession>
<feature type="domain" description="Methyltransferase" evidence="4">
    <location>
        <begin position="41"/>
        <end position="134"/>
    </location>
</feature>
<dbReference type="EC" id="1.8.1.9" evidence="5"/>
<keyword evidence="5" id="KW-0560">Oxidoreductase</keyword>